<name>A0A0F9C7T1_9ZZZZ</name>
<feature type="non-terminal residue" evidence="1">
    <location>
        <position position="1"/>
    </location>
</feature>
<evidence type="ECO:0000313" key="1">
    <source>
        <dbReference type="EMBL" id="KKL22357.1"/>
    </source>
</evidence>
<protein>
    <submittedName>
        <fullName evidence="1">Uncharacterized protein</fullName>
    </submittedName>
</protein>
<proteinExistence type="predicted"/>
<dbReference type="EMBL" id="LAZR01037383">
    <property type="protein sequence ID" value="KKL22357.1"/>
    <property type="molecule type" value="Genomic_DNA"/>
</dbReference>
<dbReference type="AlphaFoldDB" id="A0A0F9C7T1"/>
<comment type="caution">
    <text evidence="1">The sequence shown here is derived from an EMBL/GenBank/DDBJ whole genome shotgun (WGS) entry which is preliminary data.</text>
</comment>
<feature type="non-terminal residue" evidence="1">
    <location>
        <position position="521"/>
    </location>
</feature>
<gene>
    <name evidence="1" type="ORF">LCGC14_2436250</name>
</gene>
<reference evidence="1" key="1">
    <citation type="journal article" date="2015" name="Nature">
        <title>Complex archaea that bridge the gap between prokaryotes and eukaryotes.</title>
        <authorList>
            <person name="Spang A."/>
            <person name="Saw J.H."/>
            <person name="Jorgensen S.L."/>
            <person name="Zaremba-Niedzwiedzka K."/>
            <person name="Martijn J."/>
            <person name="Lind A.E."/>
            <person name="van Eijk R."/>
            <person name="Schleper C."/>
            <person name="Guy L."/>
            <person name="Ettema T.J."/>
        </authorList>
    </citation>
    <scope>NUCLEOTIDE SEQUENCE</scope>
</reference>
<accession>A0A0F9C7T1</accession>
<organism evidence="1">
    <name type="scientific">marine sediment metagenome</name>
    <dbReference type="NCBI Taxonomy" id="412755"/>
    <lineage>
        <taxon>unclassified sequences</taxon>
        <taxon>metagenomes</taxon>
        <taxon>ecological metagenomes</taxon>
    </lineage>
</organism>
<sequence length="521" mass="57105">WTVLANYSDVANGTPFVRGIALNDTRGLTSAWNVTCFDGSFTWNTSTGTELPLRWYDDELEVYLGTVDGVVVDAWTRVANGLSTSAIPRAALWWDTAEDLDLLLWVENTDNILSWSGMVTTIASATSNTITKNGTDTWAQARAETAGTTIVTINGNDYTYTGGEGTTTLTGVTPNPSGEAADSVAIQTHVVNTNTPLADRNNDYIFEFENQIWIGADKANEVFVSSNSDFTDYTFSAPRLSGEGALLTLDGPTKGFSTLSKIPVIFSGESSIFTAEFQQIDVGGILSETLKVRRLKTGVNQGAFNQETIVSIGDSILYLTNENTLRMLETVDTADQPQLRSLSNPIKPDFDAANFTNGQVKVHGNRIYIVAPEDSNLWINERRINTSGVATRFWQPPQIMPLRRLSIIDELIHGHSSGFNETYKLFDGTRDGGDGTGDVGTPISFNASYAYRNYRDRGALKELDQWLTEGYIRGNTKITHQLRYEFEGAEQVLEKIIDGSDDKILFEIIAGLTPLGTTPLG</sequence>